<evidence type="ECO:0000313" key="9">
    <source>
        <dbReference type="EMBL" id="MFK7159983.1"/>
    </source>
</evidence>
<evidence type="ECO:0000256" key="5">
    <source>
        <dbReference type="HAMAP-Rule" id="MF_01825"/>
    </source>
</evidence>
<dbReference type="InterPro" id="IPR024531">
    <property type="entry name" value="Erythronate-4-P_DHase_dimer"/>
</dbReference>
<comment type="caution">
    <text evidence="9">The sequence shown here is derived from an EMBL/GenBank/DDBJ whole genome shotgun (WGS) entry which is preliminary data.</text>
</comment>
<dbReference type="EMBL" id="JBANFI010000001">
    <property type="protein sequence ID" value="MFK7159983.1"/>
    <property type="molecule type" value="Genomic_DNA"/>
</dbReference>
<dbReference type="PANTHER" id="PTHR10996:SF178">
    <property type="entry name" value="2-HYDROXYACID DEHYDROGENASE YGL185C-RELATED"/>
    <property type="match status" value="1"/>
</dbReference>
<evidence type="ECO:0000259" key="8">
    <source>
        <dbReference type="Pfam" id="PF11890"/>
    </source>
</evidence>
<keyword evidence="10" id="KW-1185">Reference proteome</keyword>
<feature type="binding site" evidence="5">
    <location>
        <position position="232"/>
    </location>
    <ligand>
        <name>NAD(+)</name>
        <dbReference type="ChEBI" id="CHEBI:57540"/>
    </ligand>
</feature>
<dbReference type="EC" id="1.1.1.290" evidence="5"/>
<keyword evidence="4 5" id="KW-0664">Pyridoxine biosynthesis</keyword>
<gene>
    <name evidence="5" type="primary">pdxB</name>
    <name evidence="9" type="ORF">V6U78_02890</name>
</gene>
<feature type="domain" description="D-isomer specific 2-hydroxyacid dehydrogenase NAD-binding" evidence="7">
    <location>
        <begin position="110"/>
        <end position="256"/>
    </location>
</feature>
<dbReference type="RefSeq" id="WP_405336998.1">
    <property type="nucleotide sequence ID" value="NZ_JBANFI010000001.1"/>
</dbReference>
<feature type="active site" evidence="5">
    <location>
        <position position="237"/>
    </location>
</feature>
<protein>
    <recommendedName>
        <fullName evidence="5">Erythronate-4-phosphate dehydrogenase</fullName>
        <ecNumber evidence="5">1.1.1.290</ecNumber>
    </recommendedName>
</protein>
<feature type="binding site" evidence="5">
    <location>
        <position position="257"/>
    </location>
    <ligand>
        <name>NAD(+)</name>
        <dbReference type="ChEBI" id="CHEBI:57540"/>
    </ligand>
</feature>
<dbReference type="Gene3D" id="3.30.1370.170">
    <property type="match status" value="1"/>
</dbReference>
<keyword evidence="3 5" id="KW-0520">NAD</keyword>
<dbReference type="InterPro" id="IPR006139">
    <property type="entry name" value="D-isomer_2_OHA_DH_cat_dom"/>
</dbReference>
<evidence type="ECO:0000256" key="3">
    <source>
        <dbReference type="ARBA" id="ARBA00023027"/>
    </source>
</evidence>
<reference evidence="9 10" key="1">
    <citation type="submission" date="2024-02" db="EMBL/GenBank/DDBJ databases">
        <title>Marinospirillum sp. MEB 164 isolated from Lonar lake sediment.</title>
        <authorList>
            <person name="Joshi A."/>
            <person name="Thite S."/>
        </authorList>
    </citation>
    <scope>NUCLEOTIDE SEQUENCE [LARGE SCALE GENOMIC DNA]</scope>
    <source>
        <strain evidence="9 10">MEB164</strain>
    </source>
</reference>
<feature type="binding site" evidence="5">
    <location>
        <position position="67"/>
    </location>
    <ligand>
        <name>substrate</name>
    </ligand>
</feature>
<dbReference type="HAMAP" id="MF_01825">
    <property type="entry name" value="PdxB"/>
    <property type="match status" value="1"/>
</dbReference>
<dbReference type="PANTHER" id="PTHR10996">
    <property type="entry name" value="2-HYDROXYACID DEHYDROGENASE-RELATED"/>
    <property type="match status" value="1"/>
</dbReference>
<comment type="function">
    <text evidence="5">Catalyzes the oxidation of erythronate-4-phosphate to 3-hydroxy-2-oxo-4-phosphonooxybutanoate.</text>
</comment>
<evidence type="ECO:0000259" key="6">
    <source>
        <dbReference type="Pfam" id="PF00389"/>
    </source>
</evidence>
<feature type="active site" description="Proton donor" evidence="5">
    <location>
        <position position="254"/>
    </location>
</feature>
<comment type="pathway">
    <text evidence="5">Cofactor biosynthesis; pyridoxine 5'-phosphate biosynthesis; pyridoxine 5'-phosphate from D-erythrose 4-phosphate: step 2/5.</text>
</comment>
<comment type="catalytic activity">
    <reaction evidence="5">
        <text>4-phospho-D-erythronate + NAD(+) = (R)-3-hydroxy-2-oxo-4-phosphooxybutanoate + NADH + H(+)</text>
        <dbReference type="Rhea" id="RHEA:18829"/>
        <dbReference type="ChEBI" id="CHEBI:15378"/>
        <dbReference type="ChEBI" id="CHEBI:57540"/>
        <dbReference type="ChEBI" id="CHEBI:57945"/>
        <dbReference type="ChEBI" id="CHEBI:58538"/>
        <dbReference type="ChEBI" id="CHEBI:58766"/>
        <dbReference type="EC" id="1.1.1.290"/>
    </reaction>
</comment>
<dbReference type="InterPro" id="IPR050223">
    <property type="entry name" value="D-isomer_2-hydroxyacid_DH"/>
</dbReference>
<evidence type="ECO:0000256" key="1">
    <source>
        <dbReference type="ARBA" id="ARBA00022490"/>
    </source>
</evidence>
<feature type="domain" description="D-isomer specific 2-hydroxyacid dehydrogenase catalytic" evidence="6">
    <location>
        <begin position="33"/>
        <end position="284"/>
    </location>
</feature>
<keyword evidence="1 5" id="KW-0963">Cytoplasm</keyword>
<name>A0ABW8PUN5_9GAMM</name>
<dbReference type="InterPro" id="IPR006140">
    <property type="entry name" value="D-isomer_DH_NAD-bd"/>
</dbReference>
<dbReference type="Proteomes" id="UP001621714">
    <property type="component" value="Unassembled WGS sequence"/>
</dbReference>
<feature type="domain" description="Erythronate-4-phosphate dehydrogenase dimerisation" evidence="8">
    <location>
        <begin position="289"/>
        <end position="374"/>
    </location>
</feature>
<feature type="binding site" evidence="5">
    <location>
        <position position="46"/>
    </location>
    <ligand>
        <name>substrate</name>
    </ligand>
</feature>
<dbReference type="Pfam" id="PF02826">
    <property type="entry name" value="2-Hacid_dh_C"/>
    <property type="match status" value="1"/>
</dbReference>
<comment type="subunit">
    <text evidence="5">Homodimer.</text>
</comment>
<dbReference type="InterPro" id="IPR020921">
    <property type="entry name" value="Erythronate-4-P_DHase"/>
</dbReference>
<evidence type="ECO:0000259" key="7">
    <source>
        <dbReference type="Pfam" id="PF02826"/>
    </source>
</evidence>
<dbReference type="CDD" id="cd12158">
    <property type="entry name" value="ErythrP_dh"/>
    <property type="match status" value="1"/>
</dbReference>
<dbReference type="Pfam" id="PF00389">
    <property type="entry name" value="2-Hacid_dh"/>
    <property type="match status" value="1"/>
</dbReference>
<dbReference type="InterPro" id="IPR038251">
    <property type="entry name" value="PdxB_dimer_sf"/>
</dbReference>
<dbReference type="InterPro" id="IPR036291">
    <property type="entry name" value="NAD(P)-bd_dom_sf"/>
</dbReference>
<dbReference type="Gene3D" id="3.40.50.720">
    <property type="entry name" value="NAD(P)-binding Rossmann-like Domain"/>
    <property type="match status" value="2"/>
</dbReference>
<feature type="binding site" evidence="5">
    <location>
        <position position="176"/>
    </location>
    <ligand>
        <name>NAD(+)</name>
        <dbReference type="ChEBI" id="CHEBI:57540"/>
    </ligand>
</feature>
<keyword evidence="2 5" id="KW-0560">Oxidoreductase</keyword>
<dbReference type="Pfam" id="PF11890">
    <property type="entry name" value="DUF3410"/>
    <property type="match status" value="1"/>
</dbReference>
<comment type="similarity">
    <text evidence="5">Belongs to the D-isomer specific 2-hydroxyacid dehydrogenase family. PdxB subfamily.</text>
</comment>
<evidence type="ECO:0000313" key="10">
    <source>
        <dbReference type="Proteomes" id="UP001621714"/>
    </source>
</evidence>
<feature type="active site" evidence="5">
    <location>
        <position position="208"/>
    </location>
</feature>
<comment type="caution">
    <text evidence="5">Lacks conserved residue(s) required for the propagation of feature annotation.</text>
</comment>
<feature type="binding site" evidence="5">
    <location>
        <position position="258"/>
    </location>
    <ligand>
        <name>substrate</name>
    </ligand>
</feature>
<evidence type="ECO:0000256" key="4">
    <source>
        <dbReference type="ARBA" id="ARBA00023096"/>
    </source>
</evidence>
<sequence length="378" mass="41382">MRLVIDENIPFAEAFFASSVSELIRLPGAAIQAATLKQADALLVRSVTRVDAALLAQSQVQFVGSATIGVDHIDQQALAARGIRFAHAPGCNADSVVDYVLACLLLLAEEQGWQLDQQRIGIIGVGQVGGRLARRLAQLGCHLLLNDPPRAAAEPEGEWASLETLLEEADLLCLHTPLVRDGLHPSWHLIGATQLEKMRARILINAGRGAVMDPTALAAYLAQPAPAEVVLDVFEGEPNLDRELIAQLKLATPHIAGYSLEGKGRGTEQLYQAWCQWQGQPPQHQLADFLPQVPWRQLVLSPHLTPQQAALQAASLVYQPALDHWRLQQALRQPQPTAAIYHQLRKHYPERREFSSLAVVSDNPAQRAWLSALGFRLG</sequence>
<organism evidence="9 10">
    <name type="scientific">Marinospirillum alkalitolerans</name>
    <dbReference type="NCBI Taxonomy" id="3123374"/>
    <lineage>
        <taxon>Bacteria</taxon>
        <taxon>Pseudomonadati</taxon>
        <taxon>Pseudomonadota</taxon>
        <taxon>Gammaproteobacteria</taxon>
        <taxon>Oceanospirillales</taxon>
        <taxon>Oceanospirillaceae</taxon>
        <taxon>Marinospirillum</taxon>
    </lineage>
</organism>
<dbReference type="SUPFAM" id="SSF51735">
    <property type="entry name" value="NAD(P)-binding Rossmann-fold domains"/>
    <property type="match status" value="1"/>
</dbReference>
<comment type="subcellular location">
    <subcellularLocation>
        <location evidence="5">Cytoplasm</location>
    </subcellularLocation>
</comment>
<proteinExistence type="inferred from homology"/>
<dbReference type="SUPFAM" id="SSF52283">
    <property type="entry name" value="Formate/glycerate dehydrogenase catalytic domain-like"/>
    <property type="match status" value="1"/>
</dbReference>
<accession>A0ABW8PUN5</accession>
<feature type="binding site" evidence="5">
    <location>
        <begin position="127"/>
        <end position="128"/>
    </location>
    <ligand>
        <name>NAD(+)</name>
        <dbReference type="ChEBI" id="CHEBI:57540"/>
    </ligand>
</feature>
<evidence type="ECO:0000256" key="2">
    <source>
        <dbReference type="ARBA" id="ARBA00023002"/>
    </source>
</evidence>
<feature type="binding site" evidence="5">
    <location>
        <position position="147"/>
    </location>
    <ligand>
        <name>NAD(+)</name>
        <dbReference type="ChEBI" id="CHEBI:57540"/>
    </ligand>
</feature>